<dbReference type="PROSITE" id="PS00143">
    <property type="entry name" value="INSULINASE"/>
    <property type="match status" value="1"/>
</dbReference>
<reference evidence="6 7" key="1">
    <citation type="submission" date="2017-03" db="EMBL/GenBank/DDBJ databases">
        <title>Genome sequence of Geothermobacter sp. EPR-M, Deep-Sea Iron Reducer.</title>
        <authorList>
            <person name="Tully B."/>
            <person name="Savalia P."/>
            <person name="Abuyen K."/>
            <person name="Baughan C."/>
            <person name="Romero E."/>
            <person name="Ronkowski C."/>
            <person name="Torres B."/>
            <person name="Tremblay J."/>
            <person name="Trujillo A."/>
            <person name="Tyler M."/>
            <person name="Perez-Rodriguez I."/>
            <person name="Amend J."/>
        </authorList>
    </citation>
    <scope>NUCLEOTIDE SEQUENCE [LARGE SCALE GENOMIC DNA]</scope>
    <source>
        <strain evidence="6 7">EPR-M</strain>
    </source>
</reference>
<proteinExistence type="inferred from homology"/>
<dbReference type="FunFam" id="3.30.830.10:FF:000011">
    <property type="entry name" value="Presequence protease, mitochondrial"/>
    <property type="match status" value="1"/>
</dbReference>
<dbReference type="Proteomes" id="UP000193136">
    <property type="component" value="Unassembled WGS sequence"/>
</dbReference>
<dbReference type="STRING" id="1969733.B5V00_02450"/>
<dbReference type="SMART" id="SM01264">
    <property type="entry name" value="M16C_associated"/>
    <property type="match status" value="1"/>
</dbReference>
<evidence type="ECO:0000256" key="2">
    <source>
        <dbReference type="ARBA" id="ARBA00007261"/>
    </source>
</evidence>
<gene>
    <name evidence="6" type="ORF">B5V00_02450</name>
</gene>
<keyword evidence="7" id="KW-1185">Reference proteome</keyword>
<dbReference type="InterPro" id="IPR001431">
    <property type="entry name" value="Pept_M16_Zn_BS"/>
</dbReference>
<accession>A0A1X0YCI9</accession>
<organism evidence="6 7">
    <name type="scientific">Geothermobacter hydrogeniphilus</name>
    <dbReference type="NCBI Taxonomy" id="1969733"/>
    <lineage>
        <taxon>Bacteria</taxon>
        <taxon>Pseudomonadati</taxon>
        <taxon>Thermodesulfobacteriota</taxon>
        <taxon>Desulfuromonadia</taxon>
        <taxon>Desulfuromonadales</taxon>
        <taxon>Geothermobacteraceae</taxon>
        <taxon>Geothermobacter</taxon>
    </lineage>
</organism>
<dbReference type="EMBL" id="NAAD01000002">
    <property type="protein sequence ID" value="ORJ62931.1"/>
    <property type="molecule type" value="Genomic_DNA"/>
</dbReference>
<dbReference type="InterPro" id="IPR013578">
    <property type="entry name" value="Peptidase_M16C_assoc"/>
</dbReference>
<evidence type="ECO:0000313" key="7">
    <source>
        <dbReference type="Proteomes" id="UP000193136"/>
    </source>
</evidence>
<dbReference type="OrthoDB" id="9762027at2"/>
<dbReference type="InterPro" id="IPR007863">
    <property type="entry name" value="Peptidase_M16_C"/>
</dbReference>
<dbReference type="InterPro" id="IPR055130">
    <property type="entry name" value="PreP_C"/>
</dbReference>
<dbReference type="Pfam" id="PF00675">
    <property type="entry name" value="Peptidase_M16"/>
    <property type="match status" value="1"/>
</dbReference>
<sequence length="985" mass="109524">MQEPRFHPGETISGFLVHENETIATLNLQLIRLEHQQTGARYLHLATEDPNNLFAVGFRTPPKDSTGVAHILEHTVLCGSRRYPVRDPFFSMLKRSLNTFMNAMTASDWTCYPFASQNRTDFDNLLGIYLDAVFFPLLREQDFLQEGHRLEFAERDNPSSKLTIQGVVYNEMKGAMASPSSLLSRRLARALYPTTTYHHNSGGEPSEIPKLSWQQLREFHAAYYHPSNSWLFSYGNFPLVEHLEKVEELALRHFTRRPVASEVPSEQRLDQPRVVEEPYALAADENPQGKSMVQVAWLTSDIEDHELRLAQNLLSVLLLGNPAAPLYRALLESRLGSNLAPGCGYHDDNRTTYFAAGLQGTDPERAGQIEQLVLQTLEQAAATGFEPERVEGALHRLEFANREVSGDSYPYPLGLLMRLFGPWLHADEAAAPLRIDLHLQQLRKRLRDPAYLPKMIRRLLLDNPHRVRLLLRPDQTLEARENERLEKELQAVREQLGSQQARALIKRSAELRAMQEAEEDLSCLPTLGRADIPPSEPVVKSGHTIFDHGTITRFAQPTNGICYLVGHLRADRLPPAQCAELPLFAALLPQIGAGKRDYLQMAAATERYTGGIQAGTEILEQPTAAACFQSTLVIKGKVLTRHRDHLLELLGDTLLAPDFSDLERLQTVLSQFRSSLENSIPGSGHSYAARYAAASLSPAARRREEWSGISLLRRIRTLTTDSRENLEDFAQRLDALAKTLAGEAGPAWAVTADEADLKTLDKSLEIFLQRFPATAGNIPPGEEQSHDSAPLHCGLTTSVPVAYVARVFPTVSYNHPDAAPLMVLAKLLRAGYLHREIREKGGAYGGLAGCDVEGGTLSLLSYRDPHIVRTLGVFDAATHWAAAADFDDSAVDEAVLSVFSDLDRPLSPGSRGSREFANQLQGLTPELRQQFRERVLAVRAADLARVAEAYLVANREKSAVTVVAGREMIDKANRELETPLAVEAI</sequence>
<evidence type="ECO:0000259" key="5">
    <source>
        <dbReference type="SMART" id="SM01264"/>
    </source>
</evidence>
<evidence type="ECO:0000256" key="4">
    <source>
        <dbReference type="SAM" id="Coils"/>
    </source>
</evidence>
<dbReference type="RefSeq" id="WP_085009165.1">
    <property type="nucleotide sequence ID" value="NZ_NAAD01000002.1"/>
</dbReference>
<protein>
    <submittedName>
        <fullName evidence="6">Peptidase M16</fullName>
    </submittedName>
</protein>
<evidence type="ECO:0000256" key="1">
    <source>
        <dbReference type="ARBA" id="ARBA00001947"/>
    </source>
</evidence>
<dbReference type="AlphaFoldDB" id="A0A1X0YCI9"/>
<name>A0A1X0YCI9_9BACT</name>
<feature type="domain" description="Peptidase M16C associated" evidence="5">
    <location>
        <begin position="471"/>
        <end position="718"/>
    </location>
</feature>
<dbReference type="Pfam" id="PF05193">
    <property type="entry name" value="Peptidase_M16_C"/>
    <property type="match status" value="1"/>
</dbReference>
<dbReference type="Pfam" id="PF22516">
    <property type="entry name" value="PreP_C"/>
    <property type="match status" value="1"/>
</dbReference>
<comment type="similarity">
    <text evidence="2 3">Belongs to the peptidase M16 family.</text>
</comment>
<dbReference type="GO" id="GO:0004222">
    <property type="term" value="F:metalloendopeptidase activity"/>
    <property type="evidence" value="ECO:0007669"/>
    <property type="project" value="InterPro"/>
</dbReference>
<dbReference type="InterPro" id="IPR011765">
    <property type="entry name" value="Pept_M16_N"/>
</dbReference>
<dbReference type="GO" id="GO:0006508">
    <property type="term" value="P:proteolysis"/>
    <property type="evidence" value="ECO:0007669"/>
    <property type="project" value="InterPro"/>
</dbReference>
<evidence type="ECO:0000313" key="6">
    <source>
        <dbReference type="EMBL" id="ORJ62931.1"/>
    </source>
</evidence>
<comment type="cofactor">
    <cofactor evidence="1">
        <name>Zn(2+)</name>
        <dbReference type="ChEBI" id="CHEBI:29105"/>
    </cofactor>
</comment>
<evidence type="ECO:0000256" key="3">
    <source>
        <dbReference type="RuleBase" id="RU004447"/>
    </source>
</evidence>
<comment type="caution">
    <text evidence="6">The sequence shown here is derived from an EMBL/GenBank/DDBJ whole genome shotgun (WGS) entry which is preliminary data.</text>
</comment>
<feature type="coiled-coil region" evidence="4">
    <location>
        <begin position="475"/>
        <end position="502"/>
    </location>
</feature>
<dbReference type="PANTHER" id="PTHR43016:SF13">
    <property type="entry name" value="PRESEQUENCE PROTEASE, MITOCHONDRIAL"/>
    <property type="match status" value="1"/>
</dbReference>
<dbReference type="Pfam" id="PF08367">
    <property type="entry name" value="M16C_assoc"/>
    <property type="match status" value="1"/>
</dbReference>
<dbReference type="InterPro" id="IPR011249">
    <property type="entry name" value="Metalloenz_LuxS/M16"/>
</dbReference>
<dbReference type="SUPFAM" id="SSF63411">
    <property type="entry name" value="LuxS/MPP-like metallohydrolase"/>
    <property type="match status" value="4"/>
</dbReference>
<dbReference type="Gene3D" id="3.30.830.10">
    <property type="entry name" value="Metalloenzyme, LuxS/M16 peptidase-like"/>
    <property type="match status" value="4"/>
</dbReference>
<dbReference type="GO" id="GO:0046872">
    <property type="term" value="F:metal ion binding"/>
    <property type="evidence" value="ECO:0007669"/>
    <property type="project" value="InterPro"/>
</dbReference>
<keyword evidence="4" id="KW-0175">Coiled coil</keyword>
<dbReference type="PANTHER" id="PTHR43016">
    <property type="entry name" value="PRESEQUENCE PROTEASE"/>
    <property type="match status" value="1"/>
</dbReference>